<sequence>MIWSSPGRSLKTGGSVDDDRSGNAEWLTLVKPCSPLGSWGQPRPHACFTFLDAQTYKGKASVVV</sequence>
<feature type="region of interest" description="Disordered" evidence="1">
    <location>
        <begin position="1"/>
        <end position="21"/>
    </location>
</feature>
<proteinExistence type="predicted"/>
<comment type="caution">
    <text evidence="2">The sequence shown here is derived from an EMBL/GenBank/DDBJ whole genome shotgun (WGS) entry which is preliminary data.</text>
</comment>
<evidence type="ECO:0000256" key="1">
    <source>
        <dbReference type="SAM" id="MobiDB-lite"/>
    </source>
</evidence>
<evidence type="ECO:0000313" key="3">
    <source>
        <dbReference type="Proteomes" id="UP001519460"/>
    </source>
</evidence>
<protein>
    <submittedName>
        <fullName evidence="2">Uncharacterized protein</fullName>
    </submittedName>
</protein>
<dbReference type="EMBL" id="JACVVK020000024">
    <property type="protein sequence ID" value="KAK7502701.1"/>
    <property type="molecule type" value="Genomic_DNA"/>
</dbReference>
<reference evidence="2 3" key="1">
    <citation type="journal article" date="2023" name="Sci. Data">
        <title>Genome assembly of the Korean intertidal mud-creeper Batillaria attramentaria.</title>
        <authorList>
            <person name="Patra A.K."/>
            <person name="Ho P.T."/>
            <person name="Jun S."/>
            <person name="Lee S.J."/>
            <person name="Kim Y."/>
            <person name="Won Y.J."/>
        </authorList>
    </citation>
    <scope>NUCLEOTIDE SEQUENCE [LARGE SCALE GENOMIC DNA]</scope>
    <source>
        <strain evidence="2">Wonlab-2016</strain>
    </source>
</reference>
<feature type="non-terminal residue" evidence="2">
    <location>
        <position position="64"/>
    </location>
</feature>
<dbReference type="Proteomes" id="UP001519460">
    <property type="component" value="Unassembled WGS sequence"/>
</dbReference>
<organism evidence="2 3">
    <name type="scientific">Batillaria attramentaria</name>
    <dbReference type="NCBI Taxonomy" id="370345"/>
    <lineage>
        <taxon>Eukaryota</taxon>
        <taxon>Metazoa</taxon>
        <taxon>Spiralia</taxon>
        <taxon>Lophotrochozoa</taxon>
        <taxon>Mollusca</taxon>
        <taxon>Gastropoda</taxon>
        <taxon>Caenogastropoda</taxon>
        <taxon>Sorbeoconcha</taxon>
        <taxon>Cerithioidea</taxon>
        <taxon>Batillariidae</taxon>
        <taxon>Batillaria</taxon>
    </lineage>
</organism>
<keyword evidence="3" id="KW-1185">Reference proteome</keyword>
<gene>
    <name evidence="2" type="ORF">BaRGS_00005951</name>
</gene>
<accession>A0ABD0LTZ3</accession>
<name>A0ABD0LTZ3_9CAEN</name>
<dbReference type="AlphaFoldDB" id="A0ABD0LTZ3"/>
<evidence type="ECO:0000313" key="2">
    <source>
        <dbReference type="EMBL" id="KAK7502701.1"/>
    </source>
</evidence>